<evidence type="ECO:0000313" key="1">
    <source>
        <dbReference type="EMBL" id="MCT7966220.1"/>
    </source>
</evidence>
<protein>
    <recommendedName>
        <fullName evidence="3">Transposase</fullName>
    </recommendedName>
</protein>
<dbReference type="Proteomes" id="UP001525890">
    <property type="component" value="Unassembled WGS sequence"/>
</dbReference>
<evidence type="ECO:0000313" key="2">
    <source>
        <dbReference type="Proteomes" id="UP001525890"/>
    </source>
</evidence>
<accession>A0ABT2MNA6</accession>
<name>A0ABT2MNA6_9CYAN</name>
<gene>
    <name evidence="1" type="ORF">NG799_07725</name>
</gene>
<comment type="caution">
    <text evidence="1">The sequence shown here is derived from an EMBL/GenBank/DDBJ whole genome shotgun (WGS) entry which is preliminary data.</text>
</comment>
<evidence type="ECO:0008006" key="3">
    <source>
        <dbReference type="Google" id="ProtNLM"/>
    </source>
</evidence>
<sequence length="61" mass="6960">MKPVRRLGSGPVYELSEAAIAFWCLIGFNKFIDKLLSQILHILRTLRANNTSLNRLNFIEG</sequence>
<organism evidence="1 2">
    <name type="scientific">Laspinema palackyanum D2a</name>
    <dbReference type="NCBI Taxonomy" id="2953684"/>
    <lineage>
        <taxon>Bacteria</taxon>
        <taxon>Bacillati</taxon>
        <taxon>Cyanobacteriota</taxon>
        <taxon>Cyanophyceae</taxon>
        <taxon>Oscillatoriophycideae</taxon>
        <taxon>Oscillatoriales</taxon>
        <taxon>Laspinemataceae</taxon>
        <taxon>Laspinema</taxon>
        <taxon>Laspinema palackyanum</taxon>
    </lineage>
</organism>
<proteinExistence type="predicted"/>
<reference evidence="1 2" key="1">
    <citation type="journal article" date="2022" name="Front. Microbiol.">
        <title>High genomic differentiation and limited gene flow indicate recent cryptic speciation within the genus Laspinema (cyanobacteria).</title>
        <authorList>
            <person name="Stanojkovic A."/>
            <person name="Skoupy S."/>
            <person name="Skaloud P."/>
            <person name="Dvorak P."/>
        </authorList>
    </citation>
    <scope>NUCLEOTIDE SEQUENCE [LARGE SCALE GENOMIC DNA]</scope>
    <source>
        <strain evidence="1 2">D2a</strain>
    </source>
</reference>
<dbReference type="EMBL" id="JAMXFF010000008">
    <property type="protein sequence ID" value="MCT7966220.1"/>
    <property type="molecule type" value="Genomic_DNA"/>
</dbReference>
<keyword evidence="2" id="KW-1185">Reference proteome</keyword>
<dbReference type="RefSeq" id="WP_368005863.1">
    <property type="nucleotide sequence ID" value="NZ_JAMXFF010000008.1"/>
</dbReference>